<dbReference type="EMBL" id="OZ021736">
    <property type="protein sequence ID" value="CAK9316339.1"/>
    <property type="molecule type" value="Genomic_DNA"/>
</dbReference>
<reference evidence="1 2" key="1">
    <citation type="submission" date="2024-03" db="EMBL/GenBank/DDBJ databases">
        <authorList>
            <person name="Gkanogiannis A."/>
            <person name="Becerra Lopez-Lavalle L."/>
        </authorList>
    </citation>
    <scope>NUCLEOTIDE SEQUENCE [LARGE SCALE GENOMIC DNA]</scope>
</reference>
<dbReference type="Proteomes" id="UP001642487">
    <property type="component" value="Chromosome 2"/>
</dbReference>
<evidence type="ECO:0000313" key="2">
    <source>
        <dbReference type="Proteomes" id="UP001642487"/>
    </source>
</evidence>
<name>A0ABP0Y7A4_9ROSI</name>
<organism evidence="1 2">
    <name type="scientific">Citrullus colocynthis</name>
    <name type="common">colocynth</name>
    <dbReference type="NCBI Taxonomy" id="252529"/>
    <lineage>
        <taxon>Eukaryota</taxon>
        <taxon>Viridiplantae</taxon>
        <taxon>Streptophyta</taxon>
        <taxon>Embryophyta</taxon>
        <taxon>Tracheophyta</taxon>
        <taxon>Spermatophyta</taxon>
        <taxon>Magnoliopsida</taxon>
        <taxon>eudicotyledons</taxon>
        <taxon>Gunneridae</taxon>
        <taxon>Pentapetalae</taxon>
        <taxon>rosids</taxon>
        <taxon>fabids</taxon>
        <taxon>Cucurbitales</taxon>
        <taxon>Cucurbitaceae</taxon>
        <taxon>Benincaseae</taxon>
        <taxon>Citrullus</taxon>
    </lineage>
</organism>
<sequence>MNPSYIVNVPKIEGLSPFPFPPILWSSSSSSPGTNVVPGRSPPTRSCSPPIAAEWLEMAQNLLQGDEDF</sequence>
<gene>
    <name evidence="1" type="ORF">CITCOLO1_LOCUS8200</name>
</gene>
<protein>
    <submittedName>
        <fullName evidence="1">Uncharacterized protein</fullName>
    </submittedName>
</protein>
<evidence type="ECO:0000313" key="1">
    <source>
        <dbReference type="EMBL" id="CAK9316339.1"/>
    </source>
</evidence>
<keyword evidence="2" id="KW-1185">Reference proteome</keyword>
<accession>A0ABP0Y7A4</accession>
<proteinExistence type="predicted"/>